<gene>
    <name evidence="1" type="ORF">CIT292_09420</name>
</gene>
<proteinExistence type="predicted"/>
<accession>D4BF54</accession>
<reference evidence="1 2" key="1">
    <citation type="submission" date="2010-02" db="EMBL/GenBank/DDBJ databases">
        <authorList>
            <person name="Weinstock G."/>
            <person name="Sodergren E."/>
            <person name="Clifton S."/>
            <person name="Fulton L."/>
            <person name="Fulton B."/>
            <person name="Courtney L."/>
            <person name="Fronick C."/>
            <person name="Harrison M."/>
            <person name="Strong C."/>
            <person name="Farmer C."/>
            <person name="Delahaunty K."/>
            <person name="Markovic C."/>
            <person name="Hall O."/>
            <person name="Minx P."/>
            <person name="Tomlinson C."/>
            <person name="Mitreva M."/>
            <person name="Nelson J."/>
            <person name="Hou S."/>
            <person name="Wollam A."/>
            <person name="Pepin K.H."/>
            <person name="Johnson M."/>
            <person name="Bhonagiri V."/>
            <person name="Zhang X."/>
            <person name="Suruliraj S."/>
            <person name="Warren W."/>
            <person name="Chinwalla A."/>
            <person name="Mardis E.R."/>
            <person name="Wilson R.K."/>
        </authorList>
    </citation>
    <scope>NUCLEOTIDE SEQUENCE [LARGE SCALE GENOMIC DNA]</scope>
    <source>
        <strain evidence="1 2">ATCC 29220</strain>
    </source>
</reference>
<dbReference type="Proteomes" id="UP000003880">
    <property type="component" value="Unassembled WGS sequence"/>
</dbReference>
<protein>
    <recommendedName>
        <fullName evidence="3">DUF4751 domain-containing protein</fullName>
    </recommendedName>
</protein>
<evidence type="ECO:0000313" key="1">
    <source>
        <dbReference type="EMBL" id="EFE07533.1"/>
    </source>
</evidence>
<evidence type="ECO:0000313" key="2">
    <source>
        <dbReference type="Proteomes" id="UP000003880"/>
    </source>
</evidence>
<dbReference type="EMBL" id="ABWL02000016">
    <property type="protein sequence ID" value="EFE07533.1"/>
    <property type="molecule type" value="Genomic_DNA"/>
</dbReference>
<dbReference type="Pfam" id="PF15942">
    <property type="entry name" value="DUF4751"/>
    <property type="match status" value="1"/>
</dbReference>
<comment type="caution">
    <text evidence="1">The sequence shown here is derived from an EMBL/GenBank/DDBJ whole genome shotgun (WGS) entry which is preliminary data.</text>
</comment>
<name>D4BF54_9ENTR</name>
<dbReference type="InterPro" id="IPR031855">
    <property type="entry name" value="DUF4751"/>
</dbReference>
<dbReference type="AlphaFoldDB" id="D4BF54"/>
<sequence>MEFRSKQQAGVKYANYMFVNALTSNNAVKTVSKFISYKTWNGQLWNAEIIDNGNGFFHWQGKDKHNGHRDTVINYLVNGQKWQATIADYVFFHCLDGGQNQGHYDNVINYISANDCVYQGSFAEYYGE</sequence>
<evidence type="ECO:0008006" key="3">
    <source>
        <dbReference type="Google" id="ProtNLM"/>
    </source>
</evidence>
<dbReference type="RefSeq" id="WP_006686675.1">
    <property type="nucleotide sequence ID" value="NZ_GG730300.1"/>
</dbReference>
<organism evidence="1 2">
    <name type="scientific">Citrobacter youngae ATCC 29220</name>
    <dbReference type="NCBI Taxonomy" id="500640"/>
    <lineage>
        <taxon>Bacteria</taxon>
        <taxon>Pseudomonadati</taxon>
        <taxon>Pseudomonadota</taxon>
        <taxon>Gammaproteobacteria</taxon>
        <taxon>Enterobacterales</taxon>
        <taxon>Enterobacteriaceae</taxon>
        <taxon>Citrobacter</taxon>
        <taxon>Citrobacter freundii complex</taxon>
    </lineage>
</organism>
<dbReference type="eggNOG" id="ENOG50340ZJ">
    <property type="taxonomic scope" value="Bacteria"/>
</dbReference>
<dbReference type="HOGENOM" id="CLU_1843702_0_0_6"/>